<dbReference type="InterPro" id="IPR025668">
    <property type="entry name" value="Tnp_DDE_dom"/>
</dbReference>
<keyword evidence="3" id="KW-1185">Reference proteome</keyword>
<proteinExistence type="predicted"/>
<sequence length="202" mass="22686">QNGEPATVAGLDGEEMDYGHVAEITGLPGREGWPGDLRLIVRRVPITARDQAAGKLTDLEKRTGWRYGITATNIQRMRGIPGTHHAQWIDVLHRQHAVVEDRVRIAKQTGLGHLPSASWQVNTAWTLLAGTAASLDAWTRLLAFADHDLLSKAEPVTMRELVYRLPARLAHHARQRFLRFDRDHPHTHTITTAWQRLTALTT</sequence>
<evidence type="ECO:0000259" key="1">
    <source>
        <dbReference type="Pfam" id="PF13701"/>
    </source>
</evidence>
<organism evidence="2 3">
    <name type="scientific">Myceligenerans indicum</name>
    <dbReference type="NCBI Taxonomy" id="2593663"/>
    <lineage>
        <taxon>Bacteria</taxon>
        <taxon>Bacillati</taxon>
        <taxon>Actinomycetota</taxon>
        <taxon>Actinomycetes</taxon>
        <taxon>Micrococcales</taxon>
        <taxon>Promicromonosporaceae</taxon>
        <taxon>Myceligenerans</taxon>
    </lineage>
</organism>
<feature type="domain" description="Transposase DDE" evidence="1">
    <location>
        <begin position="71"/>
        <end position="200"/>
    </location>
</feature>
<dbReference type="RefSeq" id="WP_201845752.1">
    <property type="nucleotide sequence ID" value="NZ_JABBYC010000007.1"/>
</dbReference>
<accession>A0ABS1LI38</accession>
<dbReference type="EMBL" id="JABBYC010000007">
    <property type="protein sequence ID" value="MBL0885905.1"/>
    <property type="molecule type" value="Genomic_DNA"/>
</dbReference>
<evidence type="ECO:0000313" key="2">
    <source>
        <dbReference type="EMBL" id="MBL0885905.1"/>
    </source>
</evidence>
<name>A0ABS1LI38_9MICO</name>
<dbReference type="Proteomes" id="UP000675409">
    <property type="component" value="Unassembled WGS sequence"/>
</dbReference>
<comment type="caution">
    <text evidence="2">The sequence shown here is derived from an EMBL/GenBank/DDBJ whole genome shotgun (WGS) entry which is preliminary data.</text>
</comment>
<evidence type="ECO:0000313" key="3">
    <source>
        <dbReference type="Proteomes" id="UP000675409"/>
    </source>
</evidence>
<dbReference type="Pfam" id="PF13701">
    <property type="entry name" value="DDE_Tnp_1_4"/>
    <property type="match status" value="1"/>
</dbReference>
<reference evidence="2 3" key="1">
    <citation type="journal article" date="2021" name="Arch. Microbiol.">
        <title>Myceligenerans indicum sp. nov., an actinobacterium isolated from mangrove sediment of Sundarbans, India.</title>
        <authorList>
            <person name="Asha K."/>
            <person name="Bhadury P."/>
        </authorList>
    </citation>
    <scope>NUCLEOTIDE SEQUENCE [LARGE SCALE GENOMIC DNA]</scope>
    <source>
        <strain evidence="2 3">I2</strain>
    </source>
</reference>
<protein>
    <submittedName>
        <fullName evidence="2">IS1380 family transposase</fullName>
    </submittedName>
</protein>
<gene>
    <name evidence="2" type="ORF">HGK34_06385</name>
</gene>
<feature type="non-terminal residue" evidence="2">
    <location>
        <position position="1"/>
    </location>
</feature>